<keyword evidence="9" id="KW-0472">Membrane</keyword>
<keyword evidence="8" id="KW-0798">TonB box</keyword>
<evidence type="ECO:0000313" key="12">
    <source>
        <dbReference type="EMBL" id="NVN39429.1"/>
    </source>
</evidence>
<comment type="subcellular location">
    <subcellularLocation>
        <location evidence="1">Cell outer membrane</location>
        <topology evidence="1">Multi-pass membrane protein</topology>
    </subcellularLocation>
</comment>
<evidence type="ECO:0000313" key="13">
    <source>
        <dbReference type="Proteomes" id="UP000585665"/>
    </source>
</evidence>
<dbReference type="Pfam" id="PF00593">
    <property type="entry name" value="TonB_dep_Rec_b-barrel"/>
    <property type="match status" value="1"/>
</dbReference>
<dbReference type="SUPFAM" id="SSF56935">
    <property type="entry name" value="Porins"/>
    <property type="match status" value="1"/>
</dbReference>
<dbReference type="InterPro" id="IPR036942">
    <property type="entry name" value="Beta-barrel_TonB_sf"/>
</dbReference>
<dbReference type="Gene3D" id="2.40.170.20">
    <property type="entry name" value="TonB-dependent receptor, beta-barrel domain"/>
    <property type="match status" value="1"/>
</dbReference>
<dbReference type="InterPro" id="IPR039426">
    <property type="entry name" value="TonB-dep_rcpt-like"/>
</dbReference>
<keyword evidence="4" id="KW-0410">Iron transport</keyword>
<dbReference type="EMBL" id="JABXXR010000008">
    <property type="protein sequence ID" value="NVN39429.1"/>
    <property type="molecule type" value="Genomic_DNA"/>
</dbReference>
<feature type="domain" description="TonB-dependent receptor-like beta-barrel" evidence="11">
    <location>
        <begin position="232"/>
        <end position="637"/>
    </location>
</feature>
<dbReference type="Proteomes" id="UP000585665">
    <property type="component" value="Unassembled WGS sequence"/>
</dbReference>
<evidence type="ECO:0000256" key="2">
    <source>
        <dbReference type="ARBA" id="ARBA00022448"/>
    </source>
</evidence>
<sequence length="671" mass="75452">MVSNVGLQSLASNVTTQSMLGTATVNYYIRGVGLQDYTQNNTSPVMMYMDDVAFPLSTMTSGMLFDTASVDIVPGPVGTAHGLADTGGEIHIHTADPTKVWHYGARQDIASYARSITDVYVSGPLARNVQFRLAGQTMHGGGWQYDPQNHTHLGDANEGALRGKLAWQPDNRTDIMLTGHWMRDLSQVVVGQPVLNLDPSLPTPVLGSRQANWDLSPQFAHLVGRSATMKPSENNMLWGVDIKASRDLGFATLKSISAYEAERESEYTDQDGTVYRGGDMYRNIQANVFSQELRMESEKQSPIEWVVGLYYNRVRMKQSFYYDFTDYRRFMVNTHYGQNQQAFSQFADLTYKLPHGVRLLGGINHESDDRQLLNLETVHINSERLSFYNEGGNYNQFSGHLGVQWQPIQQFQVYFKVSKGYKPGSFTANDTAVQAQLRPTKPESVLAFEVGEKADVVPNKIRLNAAAFYYSYHNQQILSDYLVPNYGPEGMFVNIPHSEIWGVEFSAEIHPLPHVYVHENLGYQRMKFTQFQALDLSATNALYKQSGAWSAVFSSYNGVDGGMPKLTLNGDAEYRQPVLSQKYQISPGIDWMYRDSQALQPGGLGPYRLPPYFLLGAHLTLKPMHGPWYISVYASNLVNRRYYVTGQETTTTFFWVQGPPRFVGGRLGINF</sequence>
<organism evidence="12 13">
    <name type="scientific">Ameyamaea chiangmaiensis</name>
    <dbReference type="NCBI Taxonomy" id="442969"/>
    <lineage>
        <taxon>Bacteria</taxon>
        <taxon>Pseudomonadati</taxon>
        <taxon>Pseudomonadota</taxon>
        <taxon>Alphaproteobacteria</taxon>
        <taxon>Acetobacterales</taxon>
        <taxon>Acetobacteraceae</taxon>
        <taxon>Ameyamaea</taxon>
    </lineage>
</organism>
<evidence type="ECO:0000256" key="5">
    <source>
        <dbReference type="ARBA" id="ARBA00022692"/>
    </source>
</evidence>
<dbReference type="InterPro" id="IPR000531">
    <property type="entry name" value="Beta-barrel_TonB"/>
</dbReference>
<keyword evidence="7" id="KW-0406">Ion transport</keyword>
<proteinExistence type="predicted"/>
<keyword evidence="6" id="KW-0408">Iron</keyword>
<evidence type="ECO:0000256" key="7">
    <source>
        <dbReference type="ARBA" id="ARBA00023065"/>
    </source>
</evidence>
<keyword evidence="2" id="KW-0813">Transport</keyword>
<reference evidence="12 13" key="1">
    <citation type="submission" date="2020-06" db="EMBL/GenBank/DDBJ databases">
        <title>Description of novel acetic acid bacteria.</title>
        <authorList>
            <person name="Sombolestani A."/>
        </authorList>
    </citation>
    <scope>NUCLEOTIDE SEQUENCE [LARGE SCALE GENOMIC DNA]</scope>
    <source>
        <strain evidence="12 13">LMG 27010</strain>
    </source>
</reference>
<name>A0A850P9S1_9PROT</name>
<evidence type="ECO:0000256" key="10">
    <source>
        <dbReference type="ARBA" id="ARBA00023237"/>
    </source>
</evidence>
<dbReference type="AlphaFoldDB" id="A0A850P9S1"/>
<evidence type="ECO:0000256" key="9">
    <source>
        <dbReference type="ARBA" id="ARBA00023136"/>
    </source>
</evidence>
<keyword evidence="5" id="KW-0812">Transmembrane</keyword>
<evidence type="ECO:0000259" key="11">
    <source>
        <dbReference type="Pfam" id="PF00593"/>
    </source>
</evidence>
<evidence type="ECO:0000256" key="3">
    <source>
        <dbReference type="ARBA" id="ARBA00022452"/>
    </source>
</evidence>
<comment type="caution">
    <text evidence="12">The sequence shown here is derived from an EMBL/GenBank/DDBJ whole genome shotgun (WGS) entry which is preliminary data.</text>
</comment>
<keyword evidence="12" id="KW-0675">Receptor</keyword>
<dbReference type="PANTHER" id="PTHR32552">
    <property type="entry name" value="FERRICHROME IRON RECEPTOR-RELATED"/>
    <property type="match status" value="1"/>
</dbReference>
<dbReference type="GO" id="GO:0009279">
    <property type="term" value="C:cell outer membrane"/>
    <property type="evidence" value="ECO:0007669"/>
    <property type="project" value="UniProtKB-SubCell"/>
</dbReference>
<protein>
    <submittedName>
        <fullName evidence="12">TonB-dependent receptor</fullName>
    </submittedName>
</protein>
<evidence type="ECO:0000256" key="1">
    <source>
        <dbReference type="ARBA" id="ARBA00004571"/>
    </source>
</evidence>
<evidence type="ECO:0000256" key="8">
    <source>
        <dbReference type="ARBA" id="ARBA00023077"/>
    </source>
</evidence>
<keyword evidence="10" id="KW-0998">Cell outer membrane</keyword>
<evidence type="ECO:0000256" key="4">
    <source>
        <dbReference type="ARBA" id="ARBA00022496"/>
    </source>
</evidence>
<accession>A0A850P9S1</accession>
<keyword evidence="13" id="KW-1185">Reference proteome</keyword>
<dbReference type="PANTHER" id="PTHR32552:SF81">
    <property type="entry name" value="TONB-DEPENDENT OUTER MEMBRANE RECEPTOR"/>
    <property type="match status" value="1"/>
</dbReference>
<evidence type="ECO:0000256" key="6">
    <source>
        <dbReference type="ARBA" id="ARBA00023004"/>
    </source>
</evidence>
<dbReference type="GO" id="GO:0006826">
    <property type="term" value="P:iron ion transport"/>
    <property type="evidence" value="ECO:0007669"/>
    <property type="project" value="UniProtKB-KW"/>
</dbReference>
<gene>
    <name evidence="12" type="ORF">HUK82_02450</name>
</gene>
<keyword evidence="3" id="KW-1134">Transmembrane beta strand</keyword>